<name>A0A6F8X044_9VIRU</name>
<dbReference type="InterPro" id="IPR006084">
    <property type="entry name" value="XPG/Rad2"/>
</dbReference>
<dbReference type="Proteomes" id="UP000501113">
    <property type="component" value="Segment"/>
</dbReference>
<dbReference type="InterPro" id="IPR008918">
    <property type="entry name" value="HhH2"/>
</dbReference>
<proteinExistence type="predicted"/>
<evidence type="ECO:0000259" key="7">
    <source>
        <dbReference type="SMART" id="SM00484"/>
    </source>
</evidence>
<dbReference type="Gene3D" id="1.10.150.20">
    <property type="entry name" value="5' to 3' exonuclease, C-terminal subdomain"/>
    <property type="match status" value="1"/>
</dbReference>
<reference evidence="9" key="1">
    <citation type="journal article" date="2021" name="Microbiol. Resour. Announc.">
        <title>Genome Sequence of Lymphocystis Disease Virus 2 LCDV-JP_Oita_2018, Isolated from a Diseased Japanese Flounder (Paralichthys olivaceus) in Japan.</title>
        <authorList>
            <person name="Kawato S."/>
            <person name="Nozaki R."/>
            <person name="Hirono I."/>
            <person name="Kondo H."/>
        </authorList>
    </citation>
    <scope>NUCLEOTIDE SEQUENCE</scope>
    <source>
        <strain evidence="9">LCDV-JP_Oita_2018</strain>
    </source>
</reference>
<keyword evidence="6" id="KW-0460">Magnesium</keyword>
<dbReference type="Pfam" id="PF00752">
    <property type="entry name" value="XPG_N"/>
    <property type="match status" value="1"/>
</dbReference>
<accession>A0A6F8X044</accession>
<dbReference type="SMART" id="SM00485">
    <property type="entry name" value="XPGN"/>
    <property type="match status" value="1"/>
</dbReference>
<dbReference type="SUPFAM" id="SSF47807">
    <property type="entry name" value="5' to 3' exonuclease, C-terminal subdomain"/>
    <property type="match status" value="1"/>
</dbReference>
<dbReference type="GO" id="GO:0003677">
    <property type="term" value="F:DNA binding"/>
    <property type="evidence" value="ECO:0007669"/>
    <property type="project" value="InterPro"/>
</dbReference>
<dbReference type="GO" id="GO:0046872">
    <property type="term" value="F:metal ion binding"/>
    <property type="evidence" value="ECO:0007669"/>
    <property type="project" value="UniProtKB-KW"/>
</dbReference>
<dbReference type="InterPro" id="IPR006086">
    <property type="entry name" value="XPG-I_dom"/>
</dbReference>
<evidence type="ECO:0000256" key="1">
    <source>
        <dbReference type="ARBA" id="ARBA00001946"/>
    </source>
</evidence>
<dbReference type="SMART" id="SM00484">
    <property type="entry name" value="XPGI"/>
    <property type="match status" value="1"/>
</dbReference>
<evidence type="ECO:0000256" key="5">
    <source>
        <dbReference type="ARBA" id="ARBA00022801"/>
    </source>
</evidence>
<evidence type="ECO:0000256" key="3">
    <source>
        <dbReference type="ARBA" id="ARBA00022723"/>
    </source>
</evidence>
<evidence type="ECO:0000256" key="2">
    <source>
        <dbReference type="ARBA" id="ARBA00022722"/>
    </source>
</evidence>
<comment type="cofactor">
    <cofactor evidence="1">
        <name>Mg(2+)</name>
        <dbReference type="ChEBI" id="CHEBI:18420"/>
    </cofactor>
</comment>
<dbReference type="CDD" id="cd09897">
    <property type="entry name" value="H3TH_FEN1-XPG-like"/>
    <property type="match status" value="1"/>
</dbReference>
<dbReference type="Pfam" id="PF00867">
    <property type="entry name" value="XPG_I"/>
    <property type="match status" value="1"/>
</dbReference>
<dbReference type="PANTHER" id="PTHR11081">
    <property type="entry name" value="FLAP ENDONUCLEASE FAMILY MEMBER"/>
    <property type="match status" value="1"/>
</dbReference>
<dbReference type="EMBL" id="LC534415">
    <property type="protein sequence ID" value="BCB67512.1"/>
    <property type="molecule type" value="Genomic_DNA"/>
</dbReference>
<sequence>MGIKGLKTFLFSKGITEHVKPLSVLKNKKIALDAAFLMHRSKNSGEDWLDILATCLNYLKRNDVKAVFIFDGLSPPEKDVEKLKRRFNRQKAVNRLNTLKSEIIDFKETAIEGSILKKVKSRFANNLQAVERYAYKTLNIEVTKGDIENFQKLIKAVGFAYLIAPGEAELYAVKLTASKITDAVVSFDSDVIAAAACQGVSKIYTDINSQGVVEIDIDLTLDILGFNPMQFLDFCILCGTDFNVGVSNIGPIKAYKALDNYKKLENVPYDISHINLNRIRNIFKEEESPLQIPVFGFFNRNKIYSLSNLSSASFLKCVETFEDRTQEVASILKTFIL</sequence>
<keyword evidence="5" id="KW-0378">Hydrolase</keyword>
<dbReference type="InterPro" id="IPR036279">
    <property type="entry name" value="5-3_exonuclease_C_sf"/>
</dbReference>
<dbReference type="GO" id="GO:0017108">
    <property type="term" value="F:5'-flap endonuclease activity"/>
    <property type="evidence" value="ECO:0007669"/>
    <property type="project" value="TreeGrafter"/>
</dbReference>
<dbReference type="InterPro" id="IPR029060">
    <property type="entry name" value="PIN-like_dom_sf"/>
</dbReference>
<evidence type="ECO:0000313" key="9">
    <source>
        <dbReference type="EMBL" id="BCB67512.1"/>
    </source>
</evidence>
<protein>
    <submittedName>
        <fullName evidence="9">Putative XPG/RAD2-type nuclease</fullName>
    </submittedName>
</protein>
<keyword evidence="4" id="KW-0255">Endonuclease</keyword>
<organism evidence="9">
    <name type="scientific">Lymphocystis disease virus 2</name>
    <dbReference type="NCBI Taxonomy" id="159183"/>
    <lineage>
        <taxon>Viruses</taxon>
        <taxon>Varidnaviria</taxon>
        <taxon>Bamfordvirae</taxon>
        <taxon>Nucleocytoviricota</taxon>
        <taxon>Megaviricetes</taxon>
        <taxon>Pimascovirales</taxon>
        <taxon>Pimascovirales incertae sedis</taxon>
        <taxon>Iridoviridae</taxon>
        <taxon>Alphairidovirinae</taxon>
        <taxon>Lymphocystivirus</taxon>
        <taxon>Lymphocystivirus paralichthys1</taxon>
    </lineage>
</organism>
<evidence type="ECO:0000256" key="4">
    <source>
        <dbReference type="ARBA" id="ARBA00022759"/>
    </source>
</evidence>
<feature type="domain" description="XPG N-terminal" evidence="8">
    <location>
        <begin position="1"/>
        <end position="92"/>
    </location>
</feature>
<dbReference type="SMART" id="SM00279">
    <property type="entry name" value="HhH2"/>
    <property type="match status" value="1"/>
</dbReference>
<keyword evidence="2" id="KW-0540">Nuclease</keyword>
<dbReference type="InterPro" id="IPR006085">
    <property type="entry name" value="XPG_DNA_repair_N"/>
</dbReference>
<dbReference type="PANTHER" id="PTHR11081:SF9">
    <property type="entry name" value="FLAP ENDONUCLEASE 1"/>
    <property type="match status" value="1"/>
</dbReference>
<dbReference type="PRINTS" id="PR00853">
    <property type="entry name" value="XPGRADSUPER"/>
</dbReference>
<feature type="domain" description="XPG-I" evidence="7">
    <location>
        <begin position="155"/>
        <end position="229"/>
    </location>
</feature>
<keyword evidence="3" id="KW-0479">Metal-binding</keyword>
<evidence type="ECO:0000256" key="6">
    <source>
        <dbReference type="ARBA" id="ARBA00022842"/>
    </source>
</evidence>
<dbReference type="Gene3D" id="3.40.50.1010">
    <property type="entry name" value="5'-nuclease"/>
    <property type="match status" value="1"/>
</dbReference>
<dbReference type="SUPFAM" id="SSF88723">
    <property type="entry name" value="PIN domain-like"/>
    <property type="match status" value="1"/>
</dbReference>
<evidence type="ECO:0000259" key="8">
    <source>
        <dbReference type="SMART" id="SM00485"/>
    </source>
</evidence>